<organism evidence="1 2">
    <name type="scientific">Amycolatopsis decaplanina DSM 44594</name>
    <dbReference type="NCBI Taxonomy" id="1284240"/>
    <lineage>
        <taxon>Bacteria</taxon>
        <taxon>Bacillati</taxon>
        <taxon>Actinomycetota</taxon>
        <taxon>Actinomycetes</taxon>
        <taxon>Pseudonocardiales</taxon>
        <taxon>Pseudonocardiaceae</taxon>
        <taxon>Amycolatopsis</taxon>
    </lineage>
</organism>
<dbReference type="PATRIC" id="fig|1284240.4.peg.6840"/>
<name>M2XTN9_9PSEU</name>
<dbReference type="AlphaFoldDB" id="M2XTN9"/>
<sequence length="178" mass="18543">MIIQPEMAEVLVSFGTAARATAPVSRLPIPLGVPVSPPPALRDVVARRRRSTELVISTRSIPGMRDGVSVAHEDGTFGHLGPGHQDLAPGTAVLSLLGDIETAVATHGGHGYRMLLTAAGRQCAAMARAAARAGLSAERCRPVSFGDLRSLVPADGAGRAILCGLSLRATSPRRWDVE</sequence>
<accession>M2XTN9</accession>
<gene>
    <name evidence="1" type="ORF">H074_33549</name>
</gene>
<dbReference type="OrthoDB" id="9923290at2"/>
<dbReference type="EMBL" id="AOHO01000075">
    <property type="protein sequence ID" value="EME52535.1"/>
    <property type="molecule type" value="Genomic_DNA"/>
</dbReference>
<evidence type="ECO:0000313" key="2">
    <source>
        <dbReference type="Proteomes" id="UP000054226"/>
    </source>
</evidence>
<evidence type="ECO:0008006" key="3">
    <source>
        <dbReference type="Google" id="ProtNLM"/>
    </source>
</evidence>
<keyword evidence="2" id="KW-1185">Reference proteome</keyword>
<reference evidence="1 2" key="1">
    <citation type="journal article" date="2013" name="Genome Announc.">
        <title>Draft Genome Sequence of Amycolatopsis decaplanina Strain DSM 44594T.</title>
        <authorList>
            <person name="Kaur N."/>
            <person name="Kumar S."/>
            <person name="Bala M."/>
            <person name="Raghava G.P."/>
            <person name="Mayilraj S."/>
        </authorList>
    </citation>
    <scope>NUCLEOTIDE SEQUENCE [LARGE SCALE GENOMIC DNA]</scope>
    <source>
        <strain evidence="1 2">DSM 44594</strain>
    </source>
</reference>
<dbReference type="Proteomes" id="UP000054226">
    <property type="component" value="Unassembled WGS sequence"/>
</dbReference>
<dbReference type="RefSeq" id="WP_007034507.1">
    <property type="nucleotide sequence ID" value="NZ_AOHO01000075.1"/>
</dbReference>
<comment type="caution">
    <text evidence="1">The sequence shown here is derived from an EMBL/GenBank/DDBJ whole genome shotgun (WGS) entry which is preliminary data.</text>
</comment>
<proteinExistence type="predicted"/>
<evidence type="ECO:0000313" key="1">
    <source>
        <dbReference type="EMBL" id="EME52535.1"/>
    </source>
</evidence>
<protein>
    <recommendedName>
        <fullName evidence="3">Nitroreductase</fullName>
    </recommendedName>
</protein>